<organism evidence="1 2">
    <name type="scientific">Nitrosotalea sinensis</name>
    <dbReference type="NCBI Taxonomy" id="1499975"/>
    <lineage>
        <taxon>Archaea</taxon>
        <taxon>Nitrososphaerota</taxon>
        <taxon>Nitrososphaeria</taxon>
        <taxon>Nitrosotaleales</taxon>
        <taxon>Nitrosotaleaceae</taxon>
        <taxon>Nitrosotalea</taxon>
    </lineage>
</organism>
<name>A0A2H1EGW0_9ARCH</name>
<reference evidence="2" key="1">
    <citation type="submission" date="2016-12" db="EMBL/GenBank/DDBJ databases">
        <authorList>
            <person name="Herbold C."/>
        </authorList>
    </citation>
    <scope>NUCLEOTIDE SEQUENCE [LARGE SCALE GENOMIC DNA]</scope>
</reference>
<dbReference type="InterPro" id="IPR029063">
    <property type="entry name" value="SAM-dependent_MTases_sf"/>
</dbReference>
<evidence type="ECO:0000313" key="2">
    <source>
        <dbReference type="Proteomes" id="UP000232412"/>
    </source>
</evidence>
<proteinExistence type="predicted"/>
<dbReference type="RefSeq" id="WP_133124070.1">
    <property type="nucleotide sequence ID" value="NZ_FRFC01000003.1"/>
</dbReference>
<evidence type="ECO:0000313" key="1">
    <source>
        <dbReference type="EMBL" id="SHO45775.1"/>
    </source>
</evidence>
<keyword evidence="2" id="KW-1185">Reference proteome</keyword>
<gene>
    <name evidence="1" type="ORF">NSIN_20775</name>
</gene>
<protein>
    <recommendedName>
        <fullName evidence="3">Methyltransferase domain-containing protein</fullName>
    </recommendedName>
</protein>
<dbReference type="Proteomes" id="UP000232412">
    <property type="component" value="Unassembled WGS sequence"/>
</dbReference>
<dbReference type="EMBL" id="FRFC01000003">
    <property type="protein sequence ID" value="SHO45775.1"/>
    <property type="molecule type" value="Genomic_DNA"/>
</dbReference>
<sequence length="380" mass="43354">MSFSNHRIIANCSLCDGTLRFDESHKNKVYCSRCKTGYDFKGDYLNMLSPHIRNEICTKGMLARKIQQSLHLGRLSKNDHDLIKGIVASKNMARQYFKNVVHPTEAAWSARSYERFEEIFIINHLDSILKTKKITFVDVGSGPGRYLILLGSKISQNSCKDFKKNPETAKLYGYDKTYENKLSSVIGIDYSEEMVSYSARLLKKYGLGKLLNTRIFPVNGIAQNFHLNDKLFSGTHKVIVCTFQTLGNQENTELQIQMLKSMKKLASPSGTIIVSVFNKKLFRDFGLKKFYGREVKRTVGEIVTSKQDVQNAILRTSKGVYSKWFSKEDLEDLFSGAKISRYTIMDSKSLEPISGYEQYLKSEEQRKDVFPRAIVGVAKI</sequence>
<accession>A0A2H1EGW0</accession>
<dbReference type="SUPFAM" id="SSF53335">
    <property type="entry name" value="S-adenosyl-L-methionine-dependent methyltransferases"/>
    <property type="match status" value="1"/>
</dbReference>
<dbReference type="Gene3D" id="3.40.50.150">
    <property type="entry name" value="Vaccinia Virus protein VP39"/>
    <property type="match status" value="1"/>
</dbReference>
<dbReference type="AlphaFoldDB" id="A0A2H1EGW0"/>
<evidence type="ECO:0008006" key="3">
    <source>
        <dbReference type="Google" id="ProtNLM"/>
    </source>
</evidence>